<feature type="domain" description="Thioesterase" evidence="19">
    <location>
        <begin position="61"/>
        <end position="142"/>
    </location>
</feature>
<evidence type="ECO:0000256" key="10">
    <source>
        <dbReference type="ARBA" id="ARBA00023128"/>
    </source>
</evidence>
<dbReference type="AlphaFoldDB" id="A0A8J4PMD2"/>
<evidence type="ECO:0000256" key="16">
    <source>
        <dbReference type="ARBA" id="ARBA00067273"/>
    </source>
</evidence>
<evidence type="ECO:0000256" key="4">
    <source>
        <dbReference type="ARBA" id="ARBA00004514"/>
    </source>
</evidence>
<protein>
    <recommendedName>
        <fullName evidence="16">Acyl-coenzyme A thioesterase 13</fullName>
    </recommendedName>
    <alternativeName>
        <fullName evidence="17">Hotdog-fold thioesterase superfamily member 2</fullName>
    </alternativeName>
    <alternativeName>
        <fullName evidence="18">Thioesterase superfamily member 2</fullName>
    </alternativeName>
</protein>
<gene>
    <name evidence="20" type="ORF">CYY_008991</name>
</gene>
<accession>A0A8J4PMD2</accession>
<evidence type="ECO:0000256" key="13">
    <source>
        <dbReference type="ARBA" id="ARBA00052976"/>
    </source>
</evidence>
<dbReference type="PANTHER" id="PTHR21660">
    <property type="entry name" value="THIOESTERASE SUPERFAMILY MEMBER-RELATED"/>
    <property type="match status" value="1"/>
</dbReference>
<dbReference type="GO" id="GO:0005829">
    <property type="term" value="C:cytosol"/>
    <property type="evidence" value="ECO:0007669"/>
    <property type="project" value="UniProtKB-SubCell"/>
</dbReference>
<keyword evidence="8" id="KW-0007">Acetylation</keyword>
<evidence type="ECO:0000256" key="12">
    <source>
        <dbReference type="ARBA" id="ARBA00023242"/>
    </source>
</evidence>
<dbReference type="InterPro" id="IPR006683">
    <property type="entry name" value="Thioestr_dom"/>
</dbReference>
<dbReference type="Pfam" id="PF03061">
    <property type="entry name" value="4HBT"/>
    <property type="match status" value="1"/>
</dbReference>
<dbReference type="GO" id="GO:0006629">
    <property type="term" value="P:lipid metabolic process"/>
    <property type="evidence" value="ECO:0007669"/>
    <property type="project" value="UniProtKB-KW"/>
</dbReference>
<dbReference type="InterPro" id="IPR029069">
    <property type="entry name" value="HotDog_dom_sf"/>
</dbReference>
<dbReference type="EMBL" id="AJWJ01000614">
    <property type="protein sequence ID" value="KAF2069683.1"/>
    <property type="molecule type" value="Genomic_DNA"/>
</dbReference>
<dbReference type="PANTHER" id="PTHR21660:SF1">
    <property type="entry name" value="ACYL-COENZYME A THIOESTERASE 13"/>
    <property type="match status" value="1"/>
</dbReference>
<evidence type="ECO:0000256" key="7">
    <source>
        <dbReference type="ARBA" id="ARBA00022801"/>
    </source>
</evidence>
<keyword evidence="21" id="KW-1185">Reference proteome</keyword>
<evidence type="ECO:0000259" key="19">
    <source>
        <dbReference type="Pfam" id="PF03061"/>
    </source>
</evidence>
<evidence type="ECO:0000256" key="5">
    <source>
        <dbReference type="ARBA" id="ARBA00008324"/>
    </source>
</evidence>
<dbReference type="GO" id="GO:0047617">
    <property type="term" value="F:fatty acyl-CoA hydrolase activity"/>
    <property type="evidence" value="ECO:0007669"/>
    <property type="project" value="InterPro"/>
</dbReference>
<keyword evidence="6" id="KW-0963">Cytoplasm</keyword>
<dbReference type="InterPro" id="IPR039298">
    <property type="entry name" value="ACOT13"/>
</dbReference>
<keyword evidence="9" id="KW-0443">Lipid metabolism</keyword>
<name>A0A8J4PMD2_9MYCE</name>
<keyword evidence="12" id="KW-0539">Nucleus</keyword>
<dbReference type="SUPFAM" id="SSF54637">
    <property type="entry name" value="Thioesterase/thiol ester dehydrase-isomerase"/>
    <property type="match status" value="1"/>
</dbReference>
<keyword evidence="10" id="KW-0496">Mitochondrion</keyword>
<dbReference type="InterPro" id="IPR003736">
    <property type="entry name" value="PAAI_dom"/>
</dbReference>
<evidence type="ECO:0000256" key="11">
    <source>
        <dbReference type="ARBA" id="ARBA00023212"/>
    </source>
</evidence>
<dbReference type="GO" id="GO:0005634">
    <property type="term" value="C:nucleus"/>
    <property type="evidence" value="ECO:0007669"/>
    <property type="project" value="UniProtKB-SubCell"/>
</dbReference>
<sequence>MEKQTQEELNKIKEKLDGLLEKWIGFNQYDANLLSKIKLVKWEKGSVVYSMNVDPELCNMFGTLHGGAQATLVDVLGSMAIFSLDPTPNTIVPSVSVEISVNYASSAPRDSTVYIHSNCYKQGKNLVFTETTIKNDKDEVVCKGSHTKFVLKSKM</sequence>
<evidence type="ECO:0000313" key="21">
    <source>
        <dbReference type="Proteomes" id="UP000695562"/>
    </source>
</evidence>
<dbReference type="OrthoDB" id="46529at2759"/>
<keyword evidence="7" id="KW-0378">Hydrolase</keyword>
<evidence type="ECO:0000256" key="3">
    <source>
        <dbReference type="ARBA" id="ARBA00004186"/>
    </source>
</evidence>
<dbReference type="FunFam" id="3.10.129.10:FF:000021">
    <property type="entry name" value="Acyl-coenzyme A thioesterase 13"/>
    <property type="match status" value="1"/>
</dbReference>
<evidence type="ECO:0000256" key="6">
    <source>
        <dbReference type="ARBA" id="ARBA00022490"/>
    </source>
</evidence>
<organism evidence="20 21">
    <name type="scientific">Polysphondylium violaceum</name>
    <dbReference type="NCBI Taxonomy" id="133409"/>
    <lineage>
        <taxon>Eukaryota</taxon>
        <taxon>Amoebozoa</taxon>
        <taxon>Evosea</taxon>
        <taxon>Eumycetozoa</taxon>
        <taxon>Dictyostelia</taxon>
        <taxon>Dictyosteliales</taxon>
        <taxon>Dictyosteliaceae</taxon>
        <taxon>Polysphondylium</taxon>
    </lineage>
</organism>
<comment type="subcellular location">
    <subcellularLocation>
        <location evidence="3">Cytoplasm</location>
        <location evidence="3">Cytoskeleton</location>
        <location evidence="3">Spindle</location>
    </subcellularLocation>
    <subcellularLocation>
        <location evidence="4">Cytoplasm</location>
        <location evidence="4">Cytosol</location>
    </subcellularLocation>
    <subcellularLocation>
        <location evidence="2">Mitochondrion</location>
    </subcellularLocation>
    <subcellularLocation>
        <location evidence="1">Nucleus</location>
    </subcellularLocation>
</comment>
<comment type="similarity">
    <text evidence="5">Belongs to the thioesterase PaaI family.</text>
</comment>
<evidence type="ECO:0000256" key="1">
    <source>
        <dbReference type="ARBA" id="ARBA00004123"/>
    </source>
</evidence>
<dbReference type="Proteomes" id="UP000695562">
    <property type="component" value="Unassembled WGS sequence"/>
</dbReference>
<comment type="function">
    <text evidence="14">Catalyzes the hydrolysis of acyl-CoAs into free fatty acids and coenzyme A (CoASH), regulating their respective intracellular levels. Has acyl-CoA thioesterase activity towards medium (C12) and long-chain (C18) fatty acyl-CoA substrates. Can also hydrolyze 3-hydroxyphenylacetyl-CoA and 3,4-dihydroxyphenylacetyl-CoA (in vitro). May play a role in controlling adaptive thermogenesis.</text>
</comment>
<dbReference type="GO" id="GO:0005819">
    <property type="term" value="C:spindle"/>
    <property type="evidence" value="ECO:0007669"/>
    <property type="project" value="UniProtKB-SubCell"/>
</dbReference>
<proteinExistence type="inferred from homology"/>
<evidence type="ECO:0000256" key="9">
    <source>
        <dbReference type="ARBA" id="ARBA00023098"/>
    </source>
</evidence>
<evidence type="ECO:0000313" key="20">
    <source>
        <dbReference type="EMBL" id="KAF2069683.1"/>
    </source>
</evidence>
<comment type="caution">
    <text evidence="20">The sequence shown here is derived from an EMBL/GenBank/DDBJ whole genome shotgun (WGS) entry which is preliminary data.</text>
</comment>
<dbReference type="GO" id="GO:0005739">
    <property type="term" value="C:mitochondrion"/>
    <property type="evidence" value="ECO:0007669"/>
    <property type="project" value="UniProtKB-SubCell"/>
</dbReference>
<comment type="catalytic activity">
    <reaction evidence="13">
        <text>a fatty acyl-CoA + H2O = a fatty acid + CoA + H(+)</text>
        <dbReference type="Rhea" id="RHEA:16781"/>
        <dbReference type="ChEBI" id="CHEBI:15377"/>
        <dbReference type="ChEBI" id="CHEBI:15378"/>
        <dbReference type="ChEBI" id="CHEBI:28868"/>
        <dbReference type="ChEBI" id="CHEBI:57287"/>
        <dbReference type="ChEBI" id="CHEBI:77636"/>
    </reaction>
    <physiologicalReaction direction="left-to-right" evidence="13">
        <dbReference type="Rhea" id="RHEA:16782"/>
    </physiologicalReaction>
</comment>
<evidence type="ECO:0000256" key="14">
    <source>
        <dbReference type="ARBA" id="ARBA00058205"/>
    </source>
</evidence>
<dbReference type="NCBIfam" id="TIGR00369">
    <property type="entry name" value="unchar_dom_1"/>
    <property type="match status" value="1"/>
</dbReference>
<comment type="subunit">
    <text evidence="15">Homotetramer. Interacts with PCTP.</text>
</comment>
<dbReference type="CDD" id="cd03443">
    <property type="entry name" value="PaaI_thioesterase"/>
    <property type="match status" value="1"/>
</dbReference>
<evidence type="ECO:0000256" key="8">
    <source>
        <dbReference type="ARBA" id="ARBA00022990"/>
    </source>
</evidence>
<reference evidence="20" key="1">
    <citation type="submission" date="2020-01" db="EMBL/GenBank/DDBJ databases">
        <title>Development of genomics and gene disruption for Polysphondylium violaceum indicates a role for the polyketide synthase stlB in stalk morphogenesis.</title>
        <authorList>
            <person name="Narita B."/>
            <person name="Kawabe Y."/>
            <person name="Kin K."/>
            <person name="Saito T."/>
            <person name="Gibbs R."/>
            <person name="Kuspa A."/>
            <person name="Muzny D."/>
            <person name="Queller D."/>
            <person name="Richards S."/>
            <person name="Strassman J."/>
            <person name="Sucgang R."/>
            <person name="Worley K."/>
            <person name="Schaap P."/>
        </authorList>
    </citation>
    <scope>NUCLEOTIDE SEQUENCE</scope>
    <source>
        <strain evidence="20">QSvi11</strain>
    </source>
</reference>
<evidence type="ECO:0000256" key="18">
    <source>
        <dbReference type="ARBA" id="ARBA00083956"/>
    </source>
</evidence>
<dbReference type="Gene3D" id="3.10.129.10">
    <property type="entry name" value="Hotdog Thioesterase"/>
    <property type="match status" value="1"/>
</dbReference>
<evidence type="ECO:0000256" key="17">
    <source>
        <dbReference type="ARBA" id="ARBA00081533"/>
    </source>
</evidence>
<evidence type="ECO:0000256" key="2">
    <source>
        <dbReference type="ARBA" id="ARBA00004173"/>
    </source>
</evidence>
<keyword evidence="11" id="KW-0206">Cytoskeleton</keyword>
<evidence type="ECO:0000256" key="15">
    <source>
        <dbReference type="ARBA" id="ARBA00064709"/>
    </source>
</evidence>